<dbReference type="Pfam" id="PF22523">
    <property type="entry name" value="DUF6999"/>
    <property type="match status" value="1"/>
</dbReference>
<dbReference type="Proteomes" id="UP000198937">
    <property type="component" value="Unassembled WGS sequence"/>
</dbReference>
<evidence type="ECO:0000313" key="2">
    <source>
        <dbReference type="EMBL" id="SCL63149.1"/>
    </source>
</evidence>
<evidence type="ECO:0000313" key="3">
    <source>
        <dbReference type="Proteomes" id="UP000198937"/>
    </source>
</evidence>
<dbReference type="InterPro" id="IPR054268">
    <property type="entry name" value="DUF6999"/>
</dbReference>
<keyword evidence="3" id="KW-1185">Reference proteome</keyword>
<reference evidence="2 3" key="1">
    <citation type="submission" date="2016-06" db="EMBL/GenBank/DDBJ databases">
        <authorList>
            <person name="Kjaerup R.B."/>
            <person name="Dalgaard T.S."/>
            <person name="Juul-Madsen H.R."/>
        </authorList>
    </citation>
    <scope>NUCLEOTIDE SEQUENCE [LARGE SCALE GENOMIC DNA]</scope>
    <source>
        <strain evidence="2 3">DSM 45577</strain>
    </source>
</reference>
<protein>
    <submittedName>
        <fullName evidence="2">Uncharacterized protein</fullName>
    </submittedName>
</protein>
<sequence>MTERTGTRRREPSVWQAIMADPTVPIGRRTLELVVADQRRWSRSWLYPWVRIMSRLAVTLIGVVKRLLPWQLRAHATMDTLCVWFLRRFVSPEAGELLIRHFVVETRLLNFVVRNAGVPGLREVELLPTNLRQLGDRAVIEHDLNVYDVLIGLGDAATPQGGLLRYLDRRGGPLDTSMLTVPPLDAEPGRRRLLNLDIQTALCLMNIPFALCLTRSEYRRAVHSMRLDTSLLALLTQITGDPTFLSWRPAGPVLRVDSTIDVPQAVYEHAVICEYAFARLIALDTEVTAAPTTRPTRRQRPSEPGLRSRPVHTRHRG</sequence>
<organism evidence="2 3">
    <name type="scientific">Micromonospora yangpuensis</name>
    <dbReference type="NCBI Taxonomy" id="683228"/>
    <lineage>
        <taxon>Bacteria</taxon>
        <taxon>Bacillati</taxon>
        <taxon>Actinomycetota</taxon>
        <taxon>Actinomycetes</taxon>
        <taxon>Micromonosporales</taxon>
        <taxon>Micromonosporaceae</taxon>
        <taxon>Micromonospora</taxon>
    </lineage>
</organism>
<dbReference type="STRING" id="683228.GA0070617_5119"/>
<dbReference type="EMBL" id="FMIA01000002">
    <property type="protein sequence ID" value="SCL63149.1"/>
    <property type="molecule type" value="Genomic_DNA"/>
</dbReference>
<accession>A0A1C6V9Z3</accession>
<name>A0A1C6V9Z3_9ACTN</name>
<evidence type="ECO:0000256" key="1">
    <source>
        <dbReference type="SAM" id="MobiDB-lite"/>
    </source>
</evidence>
<proteinExistence type="predicted"/>
<feature type="region of interest" description="Disordered" evidence="1">
    <location>
        <begin position="290"/>
        <end position="317"/>
    </location>
</feature>
<gene>
    <name evidence="2" type="ORF">GA0070617_5119</name>
</gene>
<dbReference type="AlphaFoldDB" id="A0A1C6V9Z3"/>
<dbReference type="RefSeq" id="WP_175440653.1">
    <property type="nucleotide sequence ID" value="NZ_BMMJ01000012.1"/>
</dbReference>